<gene>
    <name evidence="2" type="ORF">HYPSUDRAFT_561640</name>
</gene>
<keyword evidence="3" id="KW-1185">Reference proteome</keyword>
<feature type="region of interest" description="Disordered" evidence="1">
    <location>
        <begin position="315"/>
        <end position="334"/>
    </location>
</feature>
<evidence type="ECO:0000256" key="1">
    <source>
        <dbReference type="SAM" id="MobiDB-lite"/>
    </source>
</evidence>
<sequence>MAVVKISERGSFRKEYIRWWKHPEKDIQLFDWLDENERERKTLFSPGYLRDRRNPLPYGLTKMECGLRAAAALFAGDPQRGQDYAANPRRFSMSVHDHIRSLRFKYRRFNSKIGAKVSNMAYVDIQGPLLQKIDQLMLVECPEWIRLHFHWRTDPYYNQYWPKDQPTAREKPVQANAPERQLRKSSPGLVNQKRALQASAVRVRDGQNKANSPVMELPTPRENSNSGTTQVRSSSTTQEIETLASEGGHASVIHGGATNLDGSITSIQRLELLIQLRKLDIEREDKKYAAELQRAQVEAANRHQSEKHEIMKQLADYVTGGKGSTGGSSTGRDE</sequence>
<organism evidence="2 3">
    <name type="scientific">Hypholoma sublateritium (strain FD-334 SS-4)</name>
    <dbReference type="NCBI Taxonomy" id="945553"/>
    <lineage>
        <taxon>Eukaryota</taxon>
        <taxon>Fungi</taxon>
        <taxon>Dikarya</taxon>
        <taxon>Basidiomycota</taxon>
        <taxon>Agaricomycotina</taxon>
        <taxon>Agaricomycetes</taxon>
        <taxon>Agaricomycetidae</taxon>
        <taxon>Agaricales</taxon>
        <taxon>Agaricineae</taxon>
        <taxon>Strophariaceae</taxon>
        <taxon>Hypholoma</taxon>
    </lineage>
</organism>
<dbReference type="Proteomes" id="UP000054270">
    <property type="component" value="Unassembled WGS sequence"/>
</dbReference>
<dbReference type="OrthoDB" id="3182376at2759"/>
<feature type="region of interest" description="Disordered" evidence="1">
    <location>
        <begin position="162"/>
        <end position="235"/>
    </location>
</feature>
<dbReference type="EMBL" id="KN817540">
    <property type="protein sequence ID" value="KJA23891.1"/>
    <property type="molecule type" value="Genomic_DNA"/>
</dbReference>
<accession>A0A0D2P5D9</accession>
<evidence type="ECO:0000313" key="2">
    <source>
        <dbReference type="EMBL" id="KJA23891.1"/>
    </source>
</evidence>
<dbReference type="AlphaFoldDB" id="A0A0D2P5D9"/>
<evidence type="ECO:0000313" key="3">
    <source>
        <dbReference type="Proteomes" id="UP000054270"/>
    </source>
</evidence>
<evidence type="ECO:0008006" key="4">
    <source>
        <dbReference type="Google" id="ProtNLM"/>
    </source>
</evidence>
<proteinExistence type="predicted"/>
<feature type="compositionally biased region" description="Polar residues" evidence="1">
    <location>
        <begin position="221"/>
        <end position="235"/>
    </location>
</feature>
<reference evidence="3" key="1">
    <citation type="submission" date="2014-04" db="EMBL/GenBank/DDBJ databases">
        <title>Evolutionary Origins and Diversification of the Mycorrhizal Mutualists.</title>
        <authorList>
            <consortium name="DOE Joint Genome Institute"/>
            <consortium name="Mycorrhizal Genomics Consortium"/>
            <person name="Kohler A."/>
            <person name="Kuo A."/>
            <person name="Nagy L.G."/>
            <person name="Floudas D."/>
            <person name="Copeland A."/>
            <person name="Barry K.W."/>
            <person name="Cichocki N."/>
            <person name="Veneault-Fourrey C."/>
            <person name="LaButti K."/>
            <person name="Lindquist E.A."/>
            <person name="Lipzen A."/>
            <person name="Lundell T."/>
            <person name="Morin E."/>
            <person name="Murat C."/>
            <person name="Riley R."/>
            <person name="Ohm R."/>
            <person name="Sun H."/>
            <person name="Tunlid A."/>
            <person name="Henrissat B."/>
            <person name="Grigoriev I.V."/>
            <person name="Hibbett D.S."/>
            <person name="Martin F."/>
        </authorList>
    </citation>
    <scope>NUCLEOTIDE SEQUENCE [LARGE SCALE GENOMIC DNA]</scope>
    <source>
        <strain evidence="3">FD-334 SS-4</strain>
    </source>
</reference>
<feature type="compositionally biased region" description="Gly residues" evidence="1">
    <location>
        <begin position="320"/>
        <end position="334"/>
    </location>
</feature>
<dbReference type="STRING" id="945553.A0A0D2P5D9"/>
<protein>
    <recommendedName>
        <fullName evidence="4">No apical meristem-associated C-terminal domain-containing protein</fullName>
    </recommendedName>
</protein>
<name>A0A0D2P5D9_HYPSF</name>